<sequence length="98" mass="10831">MNGREDILRLAGLYGSATGLKRTTVSWRLFQDTNKLDVIASGRDLYLGRYERAMQFFSDHWPDNLPWPDDIRRPPKSAAQVEAALAAPSAASVAEAAP</sequence>
<accession>B8ITR3</accession>
<dbReference type="HOGENOM" id="CLU_176066_1_0_5"/>
<dbReference type="EMBL" id="CP001349">
    <property type="protein sequence ID" value="ACL58979.1"/>
    <property type="molecule type" value="Genomic_DNA"/>
</dbReference>
<name>B8ITR3_METNO</name>
<dbReference type="AlphaFoldDB" id="B8ITR3"/>
<protein>
    <submittedName>
        <fullName evidence="2">Uncharacterized protein</fullName>
    </submittedName>
</protein>
<reference evidence="2 3" key="1">
    <citation type="submission" date="2009-01" db="EMBL/GenBank/DDBJ databases">
        <title>Complete sequence of chromosome of Methylobacterium nodulans ORS 2060.</title>
        <authorList>
            <consortium name="US DOE Joint Genome Institute"/>
            <person name="Lucas S."/>
            <person name="Copeland A."/>
            <person name="Lapidus A."/>
            <person name="Glavina del Rio T."/>
            <person name="Dalin E."/>
            <person name="Tice H."/>
            <person name="Bruce D."/>
            <person name="Goodwin L."/>
            <person name="Pitluck S."/>
            <person name="Sims D."/>
            <person name="Brettin T."/>
            <person name="Detter J.C."/>
            <person name="Han C."/>
            <person name="Larimer F."/>
            <person name="Land M."/>
            <person name="Hauser L."/>
            <person name="Kyrpides N."/>
            <person name="Ivanova N."/>
            <person name="Marx C.J."/>
            <person name="Richardson P."/>
        </authorList>
    </citation>
    <scope>NUCLEOTIDE SEQUENCE [LARGE SCALE GENOMIC DNA]</scope>
    <source>
        <strain evidence="3">LMG 21967 / CNCM I-2342 / ORS 2060</strain>
    </source>
</reference>
<evidence type="ECO:0000313" key="3">
    <source>
        <dbReference type="Proteomes" id="UP000008207"/>
    </source>
</evidence>
<dbReference type="eggNOG" id="ENOG5033AW3">
    <property type="taxonomic scope" value="Bacteria"/>
</dbReference>
<gene>
    <name evidence="2" type="ordered locus">Mnod_4100</name>
</gene>
<dbReference type="Proteomes" id="UP000008207">
    <property type="component" value="Chromosome"/>
</dbReference>
<evidence type="ECO:0000313" key="2">
    <source>
        <dbReference type="EMBL" id="ACL58979.1"/>
    </source>
</evidence>
<proteinExistence type="predicted"/>
<feature type="region of interest" description="Disordered" evidence="1">
    <location>
        <begin position="78"/>
        <end position="98"/>
    </location>
</feature>
<organism evidence="2 3">
    <name type="scientific">Methylobacterium nodulans (strain LMG 21967 / CNCM I-2342 / ORS 2060)</name>
    <dbReference type="NCBI Taxonomy" id="460265"/>
    <lineage>
        <taxon>Bacteria</taxon>
        <taxon>Pseudomonadati</taxon>
        <taxon>Pseudomonadota</taxon>
        <taxon>Alphaproteobacteria</taxon>
        <taxon>Hyphomicrobiales</taxon>
        <taxon>Methylobacteriaceae</taxon>
        <taxon>Methylobacterium</taxon>
    </lineage>
</organism>
<keyword evidence="3" id="KW-1185">Reference proteome</keyword>
<dbReference type="KEGG" id="mno:Mnod_4100"/>
<evidence type="ECO:0000256" key="1">
    <source>
        <dbReference type="SAM" id="MobiDB-lite"/>
    </source>
</evidence>